<proteinExistence type="predicted"/>
<dbReference type="InterPro" id="IPR010181">
    <property type="entry name" value="CGCAxxGCC_motif"/>
</dbReference>
<evidence type="ECO:0008006" key="2">
    <source>
        <dbReference type="Google" id="ProtNLM"/>
    </source>
</evidence>
<dbReference type="NCBIfam" id="TIGR01909">
    <property type="entry name" value="C_GCAxxG_C_C"/>
    <property type="match status" value="1"/>
</dbReference>
<dbReference type="InterPro" id="IPR036280">
    <property type="entry name" value="Multihaem_cyt_sf"/>
</dbReference>
<name>A0A644X5E5_9ZZZZ</name>
<protein>
    <recommendedName>
        <fullName evidence="2">C_GCAxxG_C_C family protein</fullName>
    </recommendedName>
</protein>
<comment type="caution">
    <text evidence="1">The sequence shown here is derived from an EMBL/GenBank/DDBJ whole genome shotgun (WGS) entry which is preliminary data.</text>
</comment>
<reference evidence="1" key="1">
    <citation type="submission" date="2019-08" db="EMBL/GenBank/DDBJ databases">
        <authorList>
            <person name="Kucharzyk K."/>
            <person name="Murdoch R.W."/>
            <person name="Higgins S."/>
            <person name="Loffler F."/>
        </authorList>
    </citation>
    <scope>NUCLEOTIDE SEQUENCE</scope>
</reference>
<gene>
    <name evidence="1" type="ORF">SDC9_57419</name>
</gene>
<dbReference type="AlphaFoldDB" id="A0A644X5E5"/>
<dbReference type="EMBL" id="VSSQ01001781">
    <property type="protein sequence ID" value="MPM11081.1"/>
    <property type="molecule type" value="Genomic_DNA"/>
</dbReference>
<accession>A0A644X5E5</accession>
<sequence>MVDKINISKIKKTAENYYKNGDFFCSEAVLKTIIDEFQVDISDDVIKLSSGFPVGMGNSGCTCGAISGGIMAIGLFFGRKIPKDPSVNEAMSLSAELHNIFKAKQKSTCCRVLTRNMELGSEKHMEQCVRFTGEMAEETAKLIADKLNIIII</sequence>
<dbReference type="Pfam" id="PF09719">
    <property type="entry name" value="C_GCAxxG_C_C"/>
    <property type="match status" value="1"/>
</dbReference>
<organism evidence="1">
    <name type="scientific">bioreactor metagenome</name>
    <dbReference type="NCBI Taxonomy" id="1076179"/>
    <lineage>
        <taxon>unclassified sequences</taxon>
        <taxon>metagenomes</taxon>
        <taxon>ecological metagenomes</taxon>
    </lineage>
</organism>
<dbReference type="SUPFAM" id="SSF48695">
    <property type="entry name" value="Multiheme cytochromes"/>
    <property type="match status" value="1"/>
</dbReference>
<evidence type="ECO:0000313" key="1">
    <source>
        <dbReference type="EMBL" id="MPM11081.1"/>
    </source>
</evidence>